<gene>
    <name evidence="1" type="ORF">D1D77_24170</name>
</gene>
<dbReference type="GO" id="GO:0005524">
    <property type="term" value="F:ATP binding"/>
    <property type="evidence" value="ECO:0007669"/>
    <property type="project" value="UniProtKB-KW"/>
</dbReference>
<accession>A0A5T8WR02</accession>
<reference evidence="1" key="1">
    <citation type="submission" date="2018-08" db="EMBL/GenBank/DDBJ databases">
        <authorList>
            <consortium name="PulseNet: The National Subtyping Network for Foodborne Disease Surveillance"/>
            <person name="Tarr C.L."/>
            <person name="Trees E."/>
            <person name="Katz L.S."/>
            <person name="Carleton-Romer H.A."/>
            <person name="Stroika S."/>
            <person name="Kucerova Z."/>
            <person name="Roache K.F."/>
            <person name="Sabol A.L."/>
            <person name="Besser J."/>
            <person name="Gerner-Smidt P."/>
        </authorList>
    </citation>
    <scope>NUCLEOTIDE SEQUENCE</scope>
    <source>
        <strain evidence="1">PNUSAS050161</strain>
    </source>
</reference>
<evidence type="ECO:0000313" key="1">
    <source>
        <dbReference type="EMBL" id="EBN8302574.1"/>
    </source>
</evidence>
<protein>
    <submittedName>
        <fullName evidence="1">ATP-binding protein</fullName>
    </submittedName>
</protein>
<organism evidence="1">
    <name type="scientific">Salmonella enterica</name>
    <name type="common">Salmonella choleraesuis</name>
    <dbReference type="NCBI Taxonomy" id="28901"/>
    <lineage>
        <taxon>Bacteria</taxon>
        <taxon>Pseudomonadati</taxon>
        <taxon>Pseudomonadota</taxon>
        <taxon>Gammaproteobacteria</taxon>
        <taxon>Enterobacterales</taxon>
        <taxon>Enterobacteriaceae</taxon>
        <taxon>Salmonella</taxon>
    </lineage>
</organism>
<keyword evidence="1" id="KW-0547">Nucleotide-binding</keyword>
<dbReference type="SUPFAM" id="SSF55874">
    <property type="entry name" value="ATPase domain of HSP90 chaperone/DNA topoisomerase II/histidine kinase"/>
    <property type="match status" value="1"/>
</dbReference>
<dbReference type="InterPro" id="IPR036890">
    <property type="entry name" value="HATPase_C_sf"/>
</dbReference>
<dbReference type="EMBL" id="AAGGXD010000118">
    <property type="protein sequence ID" value="EBN8302574.1"/>
    <property type="molecule type" value="Genomic_DNA"/>
</dbReference>
<dbReference type="Gene3D" id="3.30.565.10">
    <property type="entry name" value="Histidine kinase-like ATPase, C-terminal domain"/>
    <property type="match status" value="1"/>
</dbReference>
<feature type="non-terminal residue" evidence="1">
    <location>
        <position position="376"/>
    </location>
</feature>
<keyword evidence="1" id="KW-0067">ATP-binding</keyword>
<comment type="caution">
    <text evidence="1">The sequence shown here is derived from an EMBL/GenBank/DDBJ whole genome shotgun (WGS) entry which is preliminary data.</text>
</comment>
<dbReference type="AlphaFoldDB" id="A0A5T8WR02"/>
<name>A0A5T8WR02_SALER</name>
<proteinExistence type="predicted"/>
<feature type="non-terminal residue" evidence="1">
    <location>
        <position position="1"/>
    </location>
</feature>
<sequence>GMSAETIKKNWMTIGTDNKTYEIKSKGGRTKSGAKGIGRFALDRLGRLCVLKTTTENSNGVIWKVDWDSFEQNGKNINEIYATLETPDTDNNMDALSILGPEIVEEIKAGLKKRKNPLDLEKTLSTGTIIKISSVRDHWNDLAIKNLKDRLESLVPPSEDTSFQLFLFCSNTAKYNGLLQPEICEDYDYKLEVNLDKKLNLSGRVIRNEFRLEDIPSEFFQSDDTKDLKDKIKLLDFPLSELMPGISDMESSKTGPFSFTLYFMKRTVPNKTDTEKYYQKKIDTNSRSLWLDSYGGIKLFRDNFRVRPYGERGSSSWDWLELGNRVALNPAQVSRHRHWKVSPNNITGVINISRIENPYLEDKSSREGVQENDSFL</sequence>